<keyword evidence="5 7" id="KW-1133">Transmembrane helix</keyword>
<feature type="transmembrane region" description="Helical" evidence="7">
    <location>
        <begin position="135"/>
        <end position="162"/>
    </location>
</feature>
<keyword evidence="10" id="KW-1185">Reference proteome</keyword>
<dbReference type="InterPro" id="IPR000515">
    <property type="entry name" value="MetI-like"/>
</dbReference>
<dbReference type="PANTHER" id="PTHR43163">
    <property type="entry name" value="DIPEPTIDE TRANSPORT SYSTEM PERMEASE PROTEIN DPPB-RELATED"/>
    <property type="match status" value="1"/>
</dbReference>
<evidence type="ECO:0000256" key="6">
    <source>
        <dbReference type="ARBA" id="ARBA00023136"/>
    </source>
</evidence>
<feature type="transmembrane region" description="Helical" evidence="7">
    <location>
        <begin position="102"/>
        <end position="123"/>
    </location>
</feature>
<comment type="subcellular location">
    <subcellularLocation>
        <location evidence="1 7">Cell membrane</location>
        <topology evidence="1 7">Multi-pass membrane protein</topology>
    </subcellularLocation>
</comment>
<keyword evidence="4 7" id="KW-0812">Transmembrane</keyword>
<dbReference type="PROSITE" id="PS50928">
    <property type="entry name" value="ABC_TM1"/>
    <property type="match status" value="1"/>
</dbReference>
<dbReference type="Pfam" id="PF00528">
    <property type="entry name" value="BPD_transp_1"/>
    <property type="match status" value="1"/>
</dbReference>
<protein>
    <submittedName>
        <fullName evidence="9">ABC transporter permease</fullName>
    </submittedName>
</protein>
<feature type="transmembrane region" description="Helical" evidence="7">
    <location>
        <begin position="182"/>
        <end position="200"/>
    </location>
</feature>
<evidence type="ECO:0000313" key="9">
    <source>
        <dbReference type="EMBL" id="PWS35916.1"/>
    </source>
</evidence>
<feature type="transmembrane region" description="Helical" evidence="7">
    <location>
        <begin position="284"/>
        <end position="308"/>
    </location>
</feature>
<gene>
    <name evidence="9" type="ORF">DFH01_20350</name>
</gene>
<comment type="caution">
    <text evidence="9">The sequence shown here is derived from an EMBL/GenBank/DDBJ whole genome shotgun (WGS) entry which is preliminary data.</text>
</comment>
<evidence type="ECO:0000256" key="2">
    <source>
        <dbReference type="ARBA" id="ARBA00022448"/>
    </source>
</evidence>
<evidence type="ECO:0000256" key="5">
    <source>
        <dbReference type="ARBA" id="ARBA00022989"/>
    </source>
</evidence>
<evidence type="ECO:0000256" key="3">
    <source>
        <dbReference type="ARBA" id="ARBA00022475"/>
    </source>
</evidence>
<keyword evidence="2 7" id="KW-0813">Transport</keyword>
<feature type="transmembrane region" description="Helical" evidence="7">
    <location>
        <begin position="240"/>
        <end position="264"/>
    </location>
</feature>
<reference evidence="10" key="1">
    <citation type="submission" date="2018-05" db="EMBL/GenBank/DDBJ databases">
        <authorList>
            <person name="Du Z."/>
            <person name="Wang X."/>
        </authorList>
    </citation>
    <scope>NUCLEOTIDE SEQUENCE [LARGE SCALE GENOMIC DNA]</scope>
    <source>
        <strain evidence="10">CQN31</strain>
    </source>
</reference>
<dbReference type="GO" id="GO:0005886">
    <property type="term" value="C:plasma membrane"/>
    <property type="evidence" value="ECO:0007669"/>
    <property type="project" value="UniProtKB-SubCell"/>
</dbReference>
<dbReference type="Proteomes" id="UP000245765">
    <property type="component" value="Unassembled WGS sequence"/>
</dbReference>
<evidence type="ECO:0000256" key="1">
    <source>
        <dbReference type="ARBA" id="ARBA00004651"/>
    </source>
</evidence>
<dbReference type="GO" id="GO:0055085">
    <property type="term" value="P:transmembrane transport"/>
    <property type="evidence" value="ECO:0007669"/>
    <property type="project" value="InterPro"/>
</dbReference>
<dbReference type="AlphaFoldDB" id="A0A317FEB8"/>
<evidence type="ECO:0000313" key="10">
    <source>
        <dbReference type="Proteomes" id="UP000245765"/>
    </source>
</evidence>
<evidence type="ECO:0000256" key="7">
    <source>
        <dbReference type="RuleBase" id="RU363032"/>
    </source>
</evidence>
<dbReference type="PANTHER" id="PTHR43163:SF6">
    <property type="entry name" value="DIPEPTIDE TRANSPORT SYSTEM PERMEASE PROTEIN DPPB-RELATED"/>
    <property type="match status" value="1"/>
</dbReference>
<evidence type="ECO:0000256" key="4">
    <source>
        <dbReference type="ARBA" id="ARBA00022692"/>
    </source>
</evidence>
<dbReference type="EMBL" id="QGNA01000004">
    <property type="protein sequence ID" value="PWS35916.1"/>
    <property type="molecule type" value="Genomic_DNA"/>
</dbReference>
<sequence>MLGALAGRLGAAAATAVLSTAAVFLLIRAVPGDVVGEMLGQSAGDQAAEAALRAFFGLDRPLWQQYLGWAGDVLRGDLGDSWRQGLPVAGIVGEAFLVTLQIGLVTLAVALLVGVPLGVVAGVRQGRWPDLVVEAFSLLALSAPVFWTGMVLLIAAGAWLGWSPPLIYAGPGENLSDNLESIALPVLALALLQAAAYAQFARQQTAMVMRQDFIRAAIARGLPARLVYGRHLLRNVAIPLVTFAGVILVQILGGVVVVETLFAIPGLGRTLLAAIQARDYPVLQGALLVAVLIALLVNLLVDLLYAAIDPRVRGA</sequence>
<keyword evidence="6 7" id="KW-0472">Membrane</keyword>
<proteinExistence type="inferred from homology"/>
<dbReference type="SUPFAM" id="SSF161098">
    <property type="entry name" value="MetI-like"/>
    <property type="match status" value="1"/>
</dbReference>
<comment type="similarity">
    <text evidence="7">Belongs to the binding-protein-dependent transport system permease family.</text>
</comment>
<evidence type="ECO:0000259" key="8">
    <source>
        <dbReference type="PROSITE" id="PS50928"/>
    </source>
</evidence>
<dbReference type="RefSeq" id="WP_109872282.1">
    <property type="nucleotide sequence ID" value="NZ_QGNA01000004.1"/>
</dbReference>
<dbReference type="InterPro" id="IPR035906">
    <property type="entry name" value="MetI-like_sf"/>
</dbReference>
<dbReference type="CDD" id="cd06261">
    <property type="entry name" value="TM_PBP2"/>
    <property type="match status" value="1"/>
</dbReference>
<feature type="domain" description="ABC transmembrane type-1" evidence="8">
    <location>
        <begin position="96"/>
        <end position="301"/>
    </location>
</feature>
<dbReference type="Gene3D" id="1.10.3720.10">
    <property type="entry name" value="MetI-like"/>
    <property type="match status" value="1"/>
</dbReference>
<dbReference type="OrthoDB" id="9778910at2"/>
<name>A0A317FEB8_9PROT</name>
<organism evidence="9 10">
    <name type="scientific">Falsiroseomonas bella</name>
    <dbReference type="NCBI Taxonomy" id="2184016"/>
    <lineage>
        <taxon>Bacteria</taxon>
        <taxon>Pseudomonadati</taxon>
        <taxon>Pseudomonadota</taxon>
        <taxon>Alphaproteobacteria</taxon>
        <taxon>Acetobacterales</taxon>
        <taxon>Roseomonadaceae</taxon>
        <taxon>Falsiroseomonas</taxon>
    </lineage>
</organism>
<accession>A0A317FEB8</accession>
<keyword evidence="3" id="KW-1003">Cell membrane</keyword>